<dbReference type="SUPFAM" id="SSF51726">
    <property type="entry name" value="UROD/MetE-like"/>
    <property type="match status" value="1"/>
</dbReference>
<reference evidence="2 3" key="2">
    <citation type="submission" date="2007-09" db="EMBL/GenBank/DDBJ databases">
        <title>Draft genome sequence of Clostridium bolteae (ATCC BAA-613).</title>
        <authorList>
            <person name="Sudarsanam P."/>
            <person name="Ley R."/>
            <person name="Guruge J."/>
            <person name="Turnbaugh P.J."/>
            <person name="Mahowald M."/>
            <person name="Liep D."/>
            <person name="Gordon J."/>
        </authorList>
    </citation>
    <scope>NUCLEOTIDE SEQUENCE [LARGE SCALE GENOMIC DNA]</scope>
    <source>
        <strain evidence="3">ATCC BAA-613 / DSM 15670 / CCUG 46953 / JCM 12243 / WAL 16351</strain>
    </source>
</reference>
<feature type="domain" description="Uroporphyrinogen decarboxylase (URO-D)" evidence="1">
    <location>
        <begin position="140"/>
        <end position="326"/>
    </location>
</feature>
<dbReference type="InterPro" id="IPR000257">
    <property type="entry name" value="Uroporphyrinogen_deCOase"/>
</dbReference>
<dbReference type="InterPro" id="IPR052024">
    <property type="entry name" value="Methanogen_methyltrans"/>
</dbReference>
<evidence type="ECO:0000313" key="3">
    <source>
        <dbReference type="Proteomes" id="UP000005396"/>
    </source>
</evidence>
<dbReference type="InterPro" id="IPR038071">
    <property type="entry name" value="UROD/MetE-like_sf"/>
</dbReference>
<dbReference type="Proteomes" id="UP000005396">
    <property type="component" value="Unassembled WGS sequence"/>
</dbReference>
<dbReference type="HOGENOM" id="CLU_040933_1_1_9"/>
<name>A8RZU0_ENTBW</name>
<sequence length="326" mass="36770">MEETAMTKKERVTAAIRGEEVDKIPSGFSLHFPKESAFGDAAVKAHLKFFEESDTDILKIMNENLVPYMGEINNGADYSMVKEMTMEDGFMQDQVELVKKILAGCDRDAFILGTLHGITASSIHPLEKMDPNYTYDQVREKLCRLLREDEDTVLAGMKRIADVMCELARTYIELGVDGVYYAALGGETRFFTDEEFEKWIKPFDLQIMKAIKDAGGYCFLHICKDQLNMDRYKDYGPYADVVNWGVYEAPFSLEDGRKMFAGKTIMGGLPNRHGVLVDGPAEAVKEETRKVIREFGRTHFILGADCTLATEQDMDLLKAAVEAARE</sequence>
<proteinExistence type="predicted"/>
<organism evidence="2 3">
    <name type="scientific">Enterocloster bolteae (strain ATCC BAA-613 / DSM 15670 / CCUG 46953 / JCM 12243 / WAL 16351)</name>
    <name type="common">Clostridium bolteae</name>
    <dbReference type="NCBI Taxonomy" id="411902"/>
    <lineage>
        <taxon>Bacteria</taxon>
        <taxon>Bacillati</taxon>
        <taxon>Bacillota</taxon>
        <taxon>Clostridia</taxon>
        <taxon>Lachnospirales</taxon>
        <taxon>Lachnospiraceae</taxon>
        <taxon>Enterocloster</taxon>
    </lineage>
</organism>
<gene>
    <name evidence="2" type="ORF">CLOBOL_05502</name>
</gene>
<dbReference type="PANTHER" id="PTHR47099:SF1">
    <property type="entry name" value="METHYLCOBAMIDE:COM METHYLTRANSFERASE MTBA"/>
    <property type="match status" value="1"/>
</dbReference>
<accession>A8RZU0</accession>
<comment type="caution">
    <text evidence="2">The sequence shown here is derived from an EMBL/GenBank/DDBJ whole genome shotgun (WGS) entry which is preliminary data.</text>
</comment>
<dbReference type="Pfam" id="PF01208">
    <property type="entry name" value="URO-D"/>
    <property type="match status" value="1"/>
</dbReference>
<dbReference type="GO" id="GO:0004853">
    <property type="term" value="F:uroporphyrinogen decarboxylase activity"/>
    <property type="evidence" value="ECO:0007669"/>
    <property type="project" value="InterPro"/>
</dbReference>
<evidence type="ECO:0000259" key="1">
    <source>
        <dbReference type="Pfam" id="PF01208"/>
    </source>
</evidence>
<reference evidence="2 3" key="1">
    <citation type="submission" date="2007-08" db="EMBL/GenBank/DDBJ databases">
        <authorList>
            <person name="Fulton L."/>
            <person name="Clifton S."/>
            <person name="Fulton B."/>
            <person name="Xu J."/>
            <person name="Minx P."/>
            <person name="Pepin K.H."/>
            <person name="Johnson M."/>
            <person name="Thiruvilangam P."/>
            <person name="Bhonagiri V."/>
            <person name="Nash W.E."/>
            <person name="Mardis E.R."/>
            <person name="Wilson R.K."/>
        </authorList>
    </citation>
    <scope>NUCLEOTIDE SEQUENCE [LARGE SCALE GENOMIC DNA]</scope>
    <source>
        <strain evidence="3">ATCC BAA-613 / DSM 15670 / CCUG 46953 / JCM 12243 / WAL 16351</strain>
    </source>
</reference>
<dbReference type="eggNOG" id="COG0407">
    <property type="taxonomic scope" value="Bacteria"/>
</dbReference>
<protein>
    <recommendedName>
        <fullName evidence="1">Uroporphyrinogen decarboxylase (URO-D) domain-containing protein</fullName>
    </recommendedName>
</protein>
<dbReference type="PANTHER" id="PTHR47099">
    <property type="entry name" value="METHYLCOBAMIDE:COM METHYLTRANSFERASE MTBA"/>
    <property type="match status" value="1"/>
</dbReference>
<dbReference type="Gene3D" id="3.20.20.210">
    <property type="match status" value="1"/>
</dbReference>
<dbReference type="PaxDb" id="411902-CLOBOL_05502"/>
<dbReference type="GO" id="GO:0006779">
    <property type="term" value="P:porphyrin-containing compound biosynthetic process"/>
    <property type="evidence" value="ECO:0007669"/>
    <property type="project" value="InterPro"/>
</dbReference>
<dbReference type="AlphaFoldDB" id="A8RZU0"/>
<evidence type="ECO:0000313" key="2">
    <source>
        <dbReference type="EMBL" id="EDP14334.1"/>
    </source>
</evidence>
<dbReference type="EMBL" id="ABCC02000040">
    <property type="protein sequence ID" value="EDP14334.1"/>
    <property type="molecule type" value="Genomic_DNA"/>
</dbReference>